<reference evidence="2" key="1">
    <citation type="journal article" date="2018" name="Nat. Plants">
        <title>Whole-genome landscape of Medicago truncatula symbiotic genes.</title>
        <authorList>
            <person name="Pecrix Y."/>
            <person name="Gamas P."/>
            <person name="Carrere S."/>
        </authorList>
    </citation>
    <scope>NUCLEOTIDE SEQUENCE</scope>
    <source>
        <tissue evidence="2">Leaves</tissue>
    </source>
</reference>
<evidence type="ECO:0000313" key="2">
    <source>
        <dbReference type="EMBL" id="RHN76870.1"/>
    </source>
</evidence>
<name>A0A396JFA6_MEDTR</name>
<organism evidence="2">
    <name type="scientific">Medicago truncatula</name>
    <name type="common">Barrel medic</name>
    <name type="synonym">Medicago tribuloides</name>
    <dbReference type="NCBI Taxonomy" id="3880"/>
    <lineage>
        <taxon>Eukaryota</taxon>
        <taxon>Viridiplantae</taxon>
        <taxon>Streptophyta</taxon>
        <taxon>Embryophyta</taxon>
        <taxon>Tracheophyta</taxon>
        <taxon>Spermatophyta</taxon>
        <taxon>Magnoliopsida</taxon>
        <taxon>eudicotyledons</taxon>
        <taxon>Gunneridae</taxon>
        <taxon>Pentapetalae</taxon>
        <taxon>rosids</taxon>
        <taxon>fabids</taxon>
        <taxon>Fabales</taxon>
        <taxon>Fabaceae</taxon>
        <taxon>Papilionoideae</taxon>
        <taxon>50 kb inversion clade</taxon>
        <taxon>NPAAA clade</taxon>
        <taxon>Hologalegina</taxon>
        <taxon>IRL clade</taxon>
        <taxon>Trifolieae</taxon>
        <taxon>Medicago</taxon>
    </lineage>
</organism>
<dbReference type="GO" id="GO:0046872">
    <property type="term" value="F:metal ion binding"/>
    <property type="evidence" value="ECO:0007669"/>
    <property type="project" value="InterPro"/>
</dbReference>
<dbReference type="Proteomes" id="UP000265566">
    <property type="component" value="Chromosome 1"/>
</dbReference>
<gene>
    <name evidence="2" type="ORF">MtrunA17_Chr1g0148581</name>
</gene>
<dbReference type="Gramene" id="rna255">
    <property type="protein sequence ID" value="RHN76870.1"/>
    <property type="gene ID" value="gene255"/>
</dbReference>
<dbReference type="InterPro" id="IPR009810">
    <property type="entry name" value="Nodulin_late_dom"/>
</dbReference>
<proteinExistence type="predicted"/>
<dbReference type="AlphaFoldDB" id="A0A396JFA6"/>
<feature type="domain" description="Late nodulin" evidence="1">
    <location>
        <begin position="1"/>
        <end position="59"/>
    </location>
</feature>
<protein>
    <submittedName>
        <fullName evidence="2">Putative Late nodulin</fullName>
    </submittedName>
</protein>
<dbReference type="EMBL" id="PSQE01000001">
    <property type="protein sequence ID" value="RHN76870.1"/>
    <property type="molecule type" value="Genomic_DNA"/>
</dbReference>
<sequence>MVKTLKFMNVIIFFLSLFLFAHNIFLVAQNFDAFTKCVTVGDCPPDTKYMKYRCEQNICICRWIV</sequence>
<accession>A0A396JFA6</accession>
<dbReference type="Pfam" id="PF07127">
    <property type="entry name" value="Nodulin_late"/>
    <property type="match status" value="1"/>
</dbReference>
<comment type="caution">
    <text evidence="2">The sequence shown here is derived from an EMBL/GenBank/DDBJ whole genome shotgun (WGS) entry which is preliminary data.</text>
</comment>
<evidence type="ECO:0000259" key="1">
    <source>
        <dbReference type="Pfam" id="PF07127"/>
    </source>
</evidence>